<dbReference type="Gene3D" id="3.40.50.10140">
    <property type="entry name" value="Toll/interleukin-1 receptor homology (TIR) domain"/>
    <property type="match status" value="1"/>
</dbReference>
<evidence type="ECO:0000259" key="1">
    <source>
        <dbReference type="SMART" id="SM00255"/>
    </source>
</evidence>
<gene>
    <name evidence="2" type="ordered locus">Metme_2610</name>
</gene>
<protein>
    <submittedName>
        <fullName evidence="2">TIR protein</fullName>
    </submittedName>
</protein>
<sequence>MTGLRMTEVHIERLWEQLIVFIEEGRVIPVIGPELVVVEIGGRPVSLYMYLAEQLAKRLGIDAKPADTLNTVACRYLAQGGQREDLYPTVKLVLTDLSLDKMPETLVKLAKIRPLKLFVTTCFDPYLVKTLNQVRYAGKSNTEVIEFYPGSTKDLPDEVDQLSGTTVFHLFGKLTAAPDYAVTDEDILEFMHELQSEHTRPKLLFDVLVKQDLMMVGCQLYDWLGRFFVRIGNRHRLIISKEKTDFLVGDQVSKEINLAEFLLHFSTRTKIFPLQAVEFVDELYRRWTAKHPGDANCPEPAQSVVEAIPSSDNHTKPDQDAVDDGGSERMRSGAVFLSYAHEDESAVSSIKNAFEKAGIEVWFDKDSGALRVGDKFKSRIKTNIEQCSLFVPIISRNTLTQERRFFRFEWKYAEECADFYPDSRRFIIPLVIDDTPPDDPNLDEYIRELHWERLQNGQCSAAFLTEIKHLQRAYRRSME</sequence>
<feature type="domain" description="TIR" evidence="1">
    <location>
        <begin position="332"/>
        <end position="477"/>
    </location>
</feature>
<dbReference type="Pfam" id="PF13676">
    <property type="entry name" value="TIR_2"/>
    <property type="match status" value="1"/>
</dbReference>
<reference evidence="3" key="3">
    <citation type="submission" date="2011-05" db="EMBL/GenBank/DDBJ databases">
        <title>Complete sequence of Methylomonas methanica MC09.</title>
        <authorList>
            <consortium name="US DOE Joint Genome Institute"/>
            <person name="Lucas S."/>
            <person name="Han J."/>
            <person name="Lapidus A."/>
            <person name="Cheng J.-F."/>
            <person name="Goodwin L."/>
            <person name="Pitluck S."/>
            <person name="Peters L."/>
            <person name="Mikhailova N."/>
            <person name="Teshima H."/>
            <person name="Han C."/>
            <person name="Tapia R."/>
            <person name="Land M."/>
            <person name="Hauser L."/>
            <person name="Kyrpides N."/>
            <person name="Ivanova N."/>
            <person name="Pagani I."/>
            <person name="Stein L."/>
            <person name="Woyke T."/>
        </authorList>
    </citation>
    <scope>NUCLEOTIDE SEQUENCE [LARGE SCALE GENOMIC DNA]</scope>
    <source>
        <strain evidence="3">MC09</strain>
    </source>
</reference>
<name>F9ZY95_METMM</name>
<dbReference type="InterPro" id="IPR035897">
    <property type="entry name" value="Toll_tir_struct_dom_sf"/>
</dbReference>
<dbReference type="KEGG" id="mmt:Metme_2610"/>
<dbReference type="SMART" id="SM00255">
    <property type="entry name" value="TIR"/>
    <property type="match status" value="1"/>
</dbReference>
<organism evidence="2 3">
    <name type="scientific">Methylomonas methanica (strain DSM 25384 / MC09)</name>
    <dbReference type="NCBI Taxonomy" id="857087"/>
    <lineage>
        <taxon>Bacteria</taxon>
        <taxon>Pseudomonadati</taxon>
        <taxon>Pseudomonadota</taxon>
        <taxon>Gammaproteobacteria</taxon>
        <taxon>Methylococcales</taxon>
        <taxon>Methylococcaceae</taxon>
        <taxon>Methylomonas</taxon>
    </lineage>
</organism>
<proteinExistence type="predicted"/>
<evidence type="ECO:0000313" key="3">
    <source>
        <dbReference type="Proteomes" id="UP000008888"/>
    </source>
</evidence>
<reference key="2">
    <citation type="submission" date="2011-05" db="EMBL/GenBank/DDBJ databases">
        <title>Complete genome sequence of the aerobic marine methanotroph Methylomonas methanica MC09.</title>
        <authorList>
            <person name="Boden R."/>
            <person name="Cunliffe M."/>
            <person name="Scanlan J."/>
            <person name="Moussard H."/>
            <person name="Kits K.D."/>
            <person name="Klotz M."/>
            <person name="Jetten M."/>
            <person name="Vuilleumier S."/>
            <person name="Han J."/>
            <person name="Peters L."/>
            <person name="Mikhailova N."/>
            <person name="Teshima H."/>
            <person name="Tapia R."/>
            <person name="Kyrpides N."/>
            <person name="Ivanova N."/>
            <person name="Pagani I."/>
            <person name="Cheng J.-F."/>
            <person name="Goodwin L."/>
            <person name="Han C."/>
            <person name="Hauser L."/>
            <person name="Land M."/>
            <person name="Lapidus A."/>
            <person name="Lucas S."/>
            <person name="Pitluck S."/>
            <person name="Woyke T."/>
            <person name="Stein L.Y."/>
            <person name="Murrell C."/>
        </authorList>
    </citation>
    <scope>NUCLEOTIDE SEQUENCE</scope>
    <source>
        <strain>MC09</strain>
    </source>
</reference>
<dbReference type="HOGENOM" id="CLU_614944_0_0_6"/>
<reference evidence="2 3" key="1">
    <citation type="journal article" date="2011" name="J. Bacteriol.">
        <title>Complete Genome Sequence of the Aerobic Marine Methanotroph Methylomonas methanica MC09.</title>
        <authorList>
            <person name="Boden R."/>
            <person name="Cunliffe M."/>
            <person name="Scanlan J."/>
            <person name="Moussard H."/>
            <person name="Kits K.D."/>
            <person name="Klotz M.G."/>
            <person name="Jetten M.S."/>
            <person name="Vuilleumier S."/>
            <person name="Han J."/>
            <person name="Peters L."/>
            <person name="Mikhailova N."/>
            <person name="Teshima H."/>
            <person name="Tapia R."/>
            <person name="Kyrpides N."/>
            <person name="Ivanova N."/>
            <person name="Pagani I."/>
            <person name="Cheng J.F."/>
            <person name="Goodwin L."/>
            <person name="Han C."/>
            <person name="Hauser L."/>
            <person name="Land M.L."/>
            <person name="Lapidus A."/>
            <person name="Lucas S."/>
            <person name="Pitluck S."/>
            <person name="Woyke T."/>
            <person name="Stein L."/>
            <person name="Murrell J.C."/>
        </authorList>
    </citation>
    <scope>NUCLEOTIDE SEQUENCE [LARGE SCALE GENOMIC DNA]</scope>
    <source>
        <strain evidence="2 3">MC09</strain>
    </source>
</reference>
<dbReference type="eggNOG" id="COG4916">
    <property type="taxonomic scope" value="Bacteria"/>
</dbReference>
<accession>F9ZY95</accession>
<dbReference type="GO" id="GO:0007165">
    <property type="term" value="P:signal transduction"/>
    <property type="evidence" value="ECO:0007669"/>
    <property type="project" value="InterPro"/>
</dbReference>
<dbReference type="Proteomes" id="UP000008888">
    <property type="component" value="Chromosome"/>
</dbReference>
<evidence type="ECO:0000313" key="2">
    <source>
        <dbReference type="EMBL" id="AEG01000.1"/>
    </source>
</evidence>
<dbReference type="STRING" id="857087.Metme_2610"/>
<dbReference type="EMBL" id="CP002738">
    <property type="protein sequence ID" value="AEG01000.1"/>
    <property type="molecule type" value="Genomic_DNA"/>
</dbReference>
<dbReference type="SUPFAM" id="SSF52200">
    <property type="entry name" value="Toll/Interleukin receptor TIR domain"/>
    <property type="match status" value="1"/>
</dbReference>
<dbReference type="AlphaFoldDB" id="F9ZY95"/>
<keyword evidence="3" id="KW-1185">Reference proteome</keyword>
<dbReference type="InterPro" id="IPR000157">
    <property type="entry name" value="TIR_dom"/>
</dbReference>